<dbReference type="InterPro" id="IPR046720">
    <property type="entry name" value="DUF6612"/>
</dbReference>
<dbReference type="RefSeq" id="WP_380705439.1">
    <property type="nucleotide sequence ID" value="NZ_JBHSAP010000015.1"/>
</dbReference>
<proteinExistence type="predicted"/>
<dbReference type="PROSITE" id="PS50003">
    <property type="entry name" value="PH_DOMAIN"/>
    <property type="match status" value="1"/>
</dbReference>
<gene>
    <name evidence="4" type="ORF">ACFOUO_12565</name>
</gene>
<comment type="caution">
    <text evidence="4">The sequence shown here is derived from an EMBL/GenBank/DDBJ whole genome shotgun (WGS) entry which is preliminary data.</text>
</comment>
<dbReference type="Pfam" id="PF20316">
    <property type="entry name" value="DUF6612"/>
    <property type="match status" value="1"/>
</dbReference>
<dbReference type="EMBL" id="JBHSAP010000015">
    <property type="protein sequence ID" value="MFC4077631.1"/>
    <property type="molecule type" value="Genomic_DNA"/>
</dbReference>
<accession>A0ABV8JFC6</accession>
<organism evidence="4 5">
    <name type="scientific">Salinithrix halophila</name>
    <dbReference type="NCBI Taxonomy" id="1485204"/>
    <lineage>
        <taxon>Bacteria</taxon>
        <taxon>Bacillati</taxon>
        <taxon>Bacillota</taxon>
        <taxon>Bacilli</taxon>
        <taxon>Bacillales</taxon>
        <taxon>Thermoactinomycetaceae</taxon>
        <taxon>Salinithrix</taxon>
    </lineage>
</organism>
<name>A0ABV8JFC6_9BACL</name>
<feature type="domain" description="PH" evidence="3">
    <location>
        <begin position="98"/>
        <end position="260"/>
    </location>
</feature>
<evidence type="ECO:0000313" key="4">
    <source>
        <dbReference type="EMBL" id="MFC4077631.1"/>
    </source>
</evidence>
<evidence type="ECO:0000256" key="1">
    <source>
        <dbReference type="SAM" id="MobiDB-lite"/>
    </source>
</evidence>
<reference evidence="5" key="1">
    <citation type="journal article" date="2019" name="Int. J. Syst. Evol. Microbiol.">
        <title>The Global Catalogue of Microorganisms (GCM) 10K type strain sequencing project: providing services to taxonomists for standard genome sequencing and annotation.</title>
        <authorList>
            <consortium name="The Broad Institute Genomics Platform"/>
            <consortium name="The Broad Institute Genome Sequencing Center for Infectious Disease"/>
            <person name="Wu L."/>
            <person name="Ma J."/>
        </authorList>
    </citation>
    <scope>NUCLEOTIDE SEQUENCE [LARGE SCALE GENOMIC DNA]</scope>
    <source>
        <strain evidence="5">IBRC-M 10813</strain>
    </source>
</reference>
<feature type="signal peptide" evidence="2">
    <location>
        <begin position="1"/>
        <end position="23"/>
    </location>
</feature>
<evidence type="ECO:0000313" key="5">
    <source>
        <dbReference type="Proteomes" id="UP001595843"/>
    </source>
</evidence>
<dbReference type="Proteomes" id="UP001595843">
    <property type="component" value="Unassembled WGS sequence"/>
</dbReference>
<feature type="region of interest" description="Disordered" evidence="1">
    <location>
        <begin position="267"/>
        <end position="287"/>
    </location>
</feature>
<dbReference type="InterPro" id="IPR001849">
    <property type="entry name" value="PH_domain"/>
</dbReference>
<feature type="chain" id="PRO_5045456056" evidence="2">
    <location>
        <begin position="24"/>
        <end position="287"/>
    </location>
</feature>
<feature type="compositionally biased region" description="Basic and acidic residues" evidence="1">
    <location>
        <begin position="276"/>
        <end position="287"/>
    </location>
</feature>
<keyword evidence="2" id="KW-0732">Signal</keyword>
<evidence type="ECO:0000256" key="2">
    <source>
        <dbReference type="SAM" id="SignalP"/>
    </source>
</evidence>
<keyword evidence="5" id="KW-1185">Reference proteome</keyword>
<protein>
    <submittedName>
        <fullName evidence="4">DUF6612 family protein</fullName>
    </submittedName>
</protein>
<evidence type="ECO:0000259" key="3">
    <source>
        <dbReference type="PROSITE" id="PS50003"/>
    </source>
</evidence>
<sequence>MKRSFQSVLLCIALFAVPLGGCAEPTGGEAGKKKQPTKQMDGLSAQEIIDTSLTSMEKMKGYHWESLNHQQYSFRKQPDKNTRVDWKQRILVTENPVNIQAKGSLTVAGELISETKPQRWYVTDQDEFLFFRNRWYKKEQSGLGEKMKVYADPLWVLRKVGESADVYRVDREGKEAKLTVGLTGKAVEPFIDDRSMRYASIPPRKEYSFTGQRMKIRINIDKKTFRLRKVEQAVEFTIDLGKEKVKTRQEWTHTLQGEAKKITVPEHIRKNARTYPDSEKEETIPTG</sequence>